<reference evidence="2 3" key="1">
    <citation type="journal article" date="2015" name="Genome Announc.">
        <title>Expanding the biotechnology potential of lactobacilli through comparative genomics of 213 strains and associated genera.</title>
        <authorList>
            <person name="Sun Z."/>
            <person name="Harris H.M."/>
            <person name="McCann A."/>
            <person name="Guo C."/>
            <person name="Argimon S."/>
            <person name="Zhang W."/>
            <person name="Yang X."/>
            <person name="Jeffery I.B."/>
            <person name="Cooney J.C."/>
            <person name="Kagawa T.F."/>
            <person name="Liu W."/>
            <person name="Song Y."/>
            <person name="Salvetti E."/>
            <person name="Wrobel A."/>
            <person name="Rasinkangas P."/>
            <person name="Parkhill J."/>
            <person name="Rea M.C."/>
            <person name="O'Sullivan O."/>
            <person name="Ritari J."/>
            <person name="Douillard F.P."/>
            <person name="Paul Ross R."/>
            <person name="Yang R."/>
            <person name="Briner A.E."/>
            <person name="Felis G.E."/>
            <person name="de Vos W.M."/>
            <person name="Barrangou R."/>
            <person name="Klaenhammer T.R."/>
            <person name="Caufield P.W."/>
            <person name="Cui Y."/>
            <person name="Zhang H."/>
            <person name="O'Toole P.W."/>
        </authorList>
    </citation>
    <scope>NUCLEOTIDE SEQUENCE [LARGE SCALE GENOMIC DNA]</scope>
    <source>
        <strain evidence="2 3">DSM 17757</strain>
    </source>
</reference>
<accession>A0A0R2IPH3</accession>
<keyword evidence="1" id="KW-0812">Transmembrane</keyword>
<evidence type="ECO:0000313" key="2">
    <source>
        <dbReference type="EMBL" id="KRN67049.1"/>
    </source>
</evidence>
<sequence>MLKRAMLESLSFMGIGVVFDLLAIPFELFRHQPILNGWITTIREAPNLVLLSLVVLGILGVLWGILTLIIWGFLTLNQSLAKHDFTK</sequence>
<dbReference type="AlphaFoldDB" id="A0A0R2IPH3"/>
<keyword evidence="1" id="KW-0472">Membrane</keyword>
<name>A0A0R2IPH3_9LACO</name>
<feature type="transmembrane region" description="Helical" evidence="1">
    <location>
        <begin position="49"/>
        <end position="74"/>
    </location>
</feature>
<dbReference type="OrthoDB" id="2249609at2"/>
<dbReference type="Proteomes" id="UP000051568">
    <property type="component" value="Unassembled WGS sequence"/>
</dbReference>
<dbReference type="RefSeq" id="WP_057749942.1">
    <property type="nucleotide sequence ID" value="NZ_BJVH01000004.1"/>
</dbReference>
<dbReference type="PATRIC" id="fig|319652.3.peg.1153"/>
<keyword evidence="1" id="KW-1133">Transmembrane helix</keyword>
<organism evidence="2 3">
    <name type="scientific">Pediococcus cellicola</name>
    <dbReference type="NCBI Taxonomy" id="319652"/>
    <lineage>
        <taxon>Bacteria</taxon>
        <taxon>Bacillati</taxon>
        <taxon>Bacillota</taxon>
        <taxon>Bacilli</taxon>
        <taxon>Lactobacillales</taxon>
        <taxon>Lactobacillaceae</taxon>
        <taxon>Pediococcus</taxon>
    </lineage>
</organism>
<evidence type="ECO:0000256" key="1">
    <source>
        <dbReference type="SAM" id="Phobius"/>
    </source>
</evidence>
<keyword evidence="3" id="KW-1185">Reference proteome</keyword>
<proteinExistence type="predicted"/>
<evidence type="ECO:0000313" key="3">
    <source>
        <dbReference type="Proteomes" id="UP000051568"/>
    </source>
</evidence>
<feature type="transmembrane region" description="Helical" evidence="1">
    <location>
        <begin position="12"/>
        <end position="29"/>
    </location>
</feature>
<comment type="caution">
    <text evidence="2">The sequence shown here is derived from an EMBL/GenBank/DDBJ whole genome shotgun (WGS) entry which is preliminary data.</text>
</comment>
<dbReference type="STRING" id="319652.IV80_GL001141"/>
<gene>
    <name evidence="2" type="ORF">IV80_GL001141</name>
</gene>
<protein>
    <submittedName>
        <fullName evidence="2">Uncharacterized protein</fullName>
    </submittedName>
</protein>
<dbReference type="EMBL" id="JQBR01000003">
    <property type="protein sequence ID" value="KRN67049.1"/>
    <property type="molecule type" value="Genomic_DNA"/>
</dbReference>